<protein>
    <submittedName>
        <fullName evidence="1">Uncharacterized protein</fullName>
    </submittedName>
</protein>
<dbReference type="EMBL" id="RRYP01006092">
    <property type="protein sequence ID" value="TNV81478.1"/>
    <property type="molecule type" value="Genomic_DNA"/>
</dbReference>
<comment type="caution">
    <text evidence="1">The sequence shown here is derived from an EMBL/GenBank/DDBJ whole genome shotgun (WGS) entry which is preliminary data.</text>
</comment>
<dbReference type="AlphaFoldDB" id="A0A8J8NUP6"/>
<reference evidence="1" key="1">
    <citation type="submission" date="2019-06" db="EMBL/GenBank/DDBJ databases">
        <authorList>
            <person name="Zheng W."/>
        </authorList>
    </citation>
    <scope>NUCLEOTIDE SEQUENCE</scope>
    <source>
        <strain evidence="1">QDHG01</strain>
    </source>
</reference>
<accession>A0A8J8NUP6</accession>
<sequence length="92" mass="10428">MRKHLSKREAAFKALLKKTQKSLTNSKCTKKEELPQSRIAAIQAPIPQVIQTKARLQQRRGAIIVLKKDIDKAKSELLCEAVLGMMSEQKEE</sequence>
<evidence type="ECO:0000313" key="1">
    <source>
        <dbReference type="EMBL" id="TNV81478.1"/>
    </source>
</evidence>
<evidence type="ECO:0000313" key="2">
    <source>
        <dbReference type="Proteomes" id="UP000785679"/>
    </source>
</evidence>
<name>A0A8J8NUP6_HALGN</name>
<organism evidence="1 2">
    <name type="scientific">Halteria grandinella</name>
    <dbReference type="NCBI Taxonomy" id="5974"/>
    <lineage>
        <taxon>Eukaryota</taxon>
        <taxon>Sar</taxon>
        <taxon>Alveolata</taxon>
        <taxon>Ciliophora</taxon>
        <taxon>Intramacronucleata</taxon>
        <taxon>Spirotrichea</taxon>
        <taxon>Stichotrichia</taxon>
        <taxon>Sporadotrichida</taxon>
        <taxon>Halteriidae</taxon>
        <taxon>Halteria</taxon>
    </lineage>
</organism>
<gene>
    <name evidence="1" type="ORF">FGO68_gene13909</name>
</gene>
<dbReference type="Proteomes" id="UP000785679">
    <property type="component" value="Unassembled WGS sequence"/>
</dbReference>
<proteinExistence type="predicted"/>
<keyword evidence="2" id="KW-1185">Reference proteome</keyword>